<reference evidence="5" key="1">
    <citation type="journal article" date="2020" name="mSystems">
        <title>Genome- and Community-Level Interaction Insights into Carbon Utilization and Element Cycling Functions of Hydrothermarchaeota in Hydrothermal Sediment.</title>
        <authorList>
            <person name="Zhou Z."/>
            <person name="Liu Y."/>
            <person name="Xu W."/>
            <person name="Pan J."/>
            <person name="Luo Z.H."/>
            <person name="Li M."/>
        </authorList>
    </citation>
    <scope>NUCLEOTIDE SEQUENCE [LARGE SCALE GENOMIC DNA]</scope>
    <source>
        <strain evidence="5">SpSt-1182</strain>
    </source>
</reference>
<keyword evidence="2 5" id="KW-0012">Acyltransferase</keyword>
<feature type="region of interest" description="Disordered" evidence="3">
    <location>
        <begin position="1"/>
        <end position="67"/>
    </location>
</feature>
<protein>
    <submittedName>
        <fullName evidence="5">1-acyl-sn-glycerol-3-phosphate acyltransferase</fullName>
    </submittedName>
</protein>
<dbReference type="Pfam" id="PF01553">
    <property type="entry name" value="Acyltransferase"/>
    <property type="match status" value="1"/>
</dbReference>
<proteinExistence type="predicted"/>
<evidence type="ECO:0000256" key="2">
    <source>
        <dbReference type="ARBA" id="ARBA00023315"/>
    </source>
</evidence>
<feature type="non-terminal residue" evidence="5">
    <location>
        <position position="1"/>
    </location>
</feature>
<dbReference type="PANTHER" id="PTHR10434:SF11">
    <property type="entry name" value="1-ACYL-SN-GLYCEROL-3-PHOSPHATE ACYLTRANSFERASE"/>
    <property type="match status" value="1"/>
</dbReference>
<name>A0A7V0T4R9_UNCW3</name>
<dbReference type="GO" id="GO:0006654">
    <property type="term" value="P:phosphatidic acid biosynthetic process"/>
    <property type="evidence" value="ECO:0007669"/>
    <property type="project" value="TreeGrafter"/>
</dbReference>
<comment type="caution">
    <text evidence="5">The sequence shown here is derived from an EMBL/GenBank/DDBJ whole genome shotgun (WGS) entry which is preliminary data.</text>
</comment>
<evidence type="ECO:0000313" key="5">
    <source>
        <dbReference type="EMBL" id="HDQ99204.1"/>
    </source>
</evidence>
<evidence type="ECO:0000256" key="3">
    <source>
        <dbReference type="SAM" id="MobiDB-lite"/>
    </source>
</evidence>
<dbReference type="CDD" id="cd07989">
    <property type="entry name" value="LPLAT_AGPAT-like"/>
    <property type="match status" value="1"/>
</dbReference>
<gene>
    <name evidence="5" type="ORF">ENN51_02815</name>
</gene>
<dbReference type="AlphaFoldDB" id="A0A7V0T4R9"/>
<keyword evidence="1" id="KW-0808">Transferase</keyword>
<dbReference type="PANTHER" id="PTHR10434">
    <property type="entry name" value="1-ACYL-SN-GLYCEROL-3-PHOSPHATE ACYLTRANSFERASE"/>
    <property type="match status" value="1"/>
</dbReference>
<dbReference type="SUPFAM" id="SSF69593">
    <property type="entry name" value="Glycerol-3-phosphate (1)-acyltransferase"/>
    <property type="match status" value="1"/>
</dbReference>
<organism evidence="5">
    <name type="scientific">candidate division WOR-3 bacterium</name>
    <dbReference type="NCBI Taxonomy" id="2052148"/>
    <lineage>
        <taxon>Bacteria</taxon>
        <taxon>Bacteria division WOR-3</taxon>
    </lineage>
</organism>
<feature type="domain" description="Phospholipid/glycerol acyltransferase" evidence="4">
    <location>
        <begin position="109"/>
        <end position="222"/>
    </location>
</feature>
<evidence type="ECO:0000256" key="1">
    <source>
        <dbReference type="ARBA" id="ARBA00022679"/>
    </source>
</evidence>
<dbReference type="SMART" id="SM00563">
    <property type="entry name" value="PlsC"/>
    <property type="match status" value="1"/>
</dbReference>
<sequence length="303" mass="33246">YEPAGARAGRGRHPHRPDRGAPEPRAEGPGGFRPGDVAAGADSECGAGGHHRTDHRGTGGNHLRPSATPAGNPELKLHWWFGWLACYLPVALGLRLRVSGRTNLSRGPQIIASNHVTNVDPVVLGVASARELNFLAKSELFEVSRFFSWLIRGFNAWPVRRGGADRAAITTCSRILRSGRSLVLFPEGTRSKTGEPTRFKPGVGLLAMSNNVPVVPTALVNLDRSWLSYLVDRDFVRRGLRRKPRGLVPVQVVFGRPVRPGDYRADRDGYAGLAAEVERRVRAMIEERRRPRRRAAAEADRSG</sequence>
<dbReference type="GO" id="GO:0003841">
    <property type="term" value="F:1-acylglycerol-3-phosphate O-acyltransferase activity"/>
    <property type="evidence" value="ECO:0007669"/>
    <property type="project" value="TreeGrafter"/>
</dbReference>
<dbReference type="InterPro" id="IPR002123">
    <property type="entry name" value="Plipid/glycerol_acylTrfase"/>
</dbReference>
<feature type="compositionally biased region" description="Basic and acidic residues" evidence="3">
    <location>
        <begin position="17"/>
        <end position="26"/>
    </location>
</feature>
<dbReference type="Proteomes" id="UP000885672">
    <property type="component" value="Unassembled WGS sequence"/>
</dbReference>
<evidence type="ECO:0000259" key="4">
    <source>
        <dbReference type="SMART" id="SM00563"/>
    </source>
</evidence>
<accession>A0A7V0T4R9</accession>
<dbReference type="EMBL" id="DSBX01000110">
    <property type="protein sequence ID" value="HDQ99204.1"/>
    <property type="molecule type" value="Genomic_DNA"/>
</dbReference>